<dbReference type="EMBL" id="HACA01001567">
    <property type="protein sequence ID" value="CDW18928.1"/>
    <property type="molecule type" value="Transcribed_RNA"/>
</dbReference>
<feature type="transmembrane region" description="Helical" evidence="1">
    <location>
        <begin position="21"/>
        <end position="39"/>
    </location>
</feature>
<keyword evidence="1" id="KW-0812">Transmembrane</keyword>
<accession>A0A0K2SYW5</accession>
<dbReference type="AlphaFoldDB" id="A0A0K2SYW5"/>
<evidence type="ECO:0000256" key="1">
    <source>
        <dbReference type="SAM" id="Phobius"/>
    </source>
</evidence>
<evidence type="ECO:0000313" key="2">
    <source>
        <dbReference type="EMBL" id="CDW18928.1"/>
    </source>
</evidence>
<feature type="transmembrane region" description="Helical" evidence="1">
    <location>
        <begin position="45"/>
        <end position="72"/>
    </location>
</feature>
<sequence>KYYFLADGLDPEAYFIDQFSSSSIIYLIVLLFPTVFYLIQLNDLVFPVVTIITDLVQFLLIGLIFCLEALGLRLHSKLKSNKQE</sequence>
<name>A0A0K2SYW5_LEPSM</name>
<keyword evidence="1" id="KW-1133">Transmembrane helix</keyword>
<feature type="non-terminal residue" evidence="2">
    <location>
        <position position="1"/>
    </location>
</feature>
<proteinExistence type="predicted"/>
<organism evidence="2">
    <name type="scientific">Lepeophtheirus salmonis</name>
    <name type="common">Salmon louse</name>
    <name type="synonym">Caligus salmonis</name>
    <dbReference type="NCBI Taxonomy" id="72036"/>
    <lineage>
        <taxon>Eukaryota</taxon>
        <taxon>Metazoa</taxon>
        <taxon>Ecdysozoa</taxon>
        <taxon>Arthropoda</taxon>
        <taxon>Crustacea</taxon>
        <taxon>Multicrustacea</taxon>
        <taxon>Hexanauplia</taxon>
        <taxon>Copepoda</taxon>
        <taxon>Siphonostomatoida</taxon>
        <taxon>Caligidae</taxon>
        <taxon>Lepeophtheirus</taxon>
    </lineage>
</organism>
<reference evidence="2" key="1">
    <citation type="submission" date="2014-05" db="EMBL/GenBank/DDBJ databases">
        <authorList>
            <person name="Chronopoulou M."/>
        </authorList>
    </citation>
    <scope>NUCLEOTIDE SEQUENCE</scope>
    <source>
        <tissue evidence="2">Whole organism</tissue>
    </source>
</reference>
<keyword evidence="1" id="KW-0472">Membrane</keyword>
<protein>
    <submittedName>
        <fullName evidence="2">Uncharacterized protein</fullName>
    </submittedName>
</protein>